<protein>
    <submittedName>
        <fullName evidence="1">Uncharacterized protein</fullName>
    </submittedName>
</protein>
<reference evidence="1" key="1">
    <citation type="submission" date="2023-08" db="EMBL/GenBank/DDBJ databases">
        <title>Pelteobagrus vachellii genome.</title>
        <authorList>
            <person name="Liu H."/>
        </authorList>
    </citation>
    <scope>NUCLEOTIDE SEQUENCE</scope>
    <source>
        <strain evidence="1">PRFRI_2022a</strain>
        <tissue evidence="1">Muscle</tissue>
    </source>
</reference>
<organism evidence="1 2">
    <name type="scientific">Tachysurus vachellii</name>
    <name type="common">Darkbarbel catfish</name>
    <name type="synonym">Pelteobagrus vachellii</name>
    <dbReference type="NCBI Taxonomy" id="175792"/>
    <lineage>
        <taxon>Eukaryota</taxon>
        <taxon>Metazoa</taxon>
        <taxon>Chordata</taxon>
        <taxon>Craniata</taxon>
        <taxon>Vertebrata</taxon>
        <taxon>Euteleostomi</taxon>
        <taxon>Actinopterygii</taxon>
        <taxon>Neopterygii</taxon>
        <taxon>Teleostei</taxon>
        <taxon>Ostariophysi</taxon>
        <taxon>Siluriformes</taxon>
        <taxon>Bagridae</taxon>
        <taxon>Tachysurus</taxon>
    </lineage>
</organism>
<gene>
    <name evidence="1" type="ORF">Q7C36_002646</name>
</gene>
<keyword evidence="2" id="KW-1185">Reference proteome</keyword>
<dbReference type="AlphaFoldDB" id="A0AA88NZ97"/>
<evidence type="ECO:0000313" key="1">
    <source>
        <dbReference type="EMBL" id="KAK2866590.1"/>
    </source>
</evidence>
<evidence type="ECO:0000313" key="2">
    <source>
        <dbReference type="Proteomes" id="UP001187315"/>
    </source>
</evidence>
<sequence length="77" mass="7643">MDLAKGSLDGQVNKVIDQAAVAAKKQIGGIMGNQKKDQKQAGGVGDMVTGVATKAAADHAANKAAEQAIAAGKKLLG</sequence>
<proteinExistence type="predicted"/>
<dbReference type="EMBL" id="JAVHJS010000002">
    <property type="protein sequence ID" value="KAK2866590.1"/>
    <property type="molecule type" value="Genomic_DNA"/>
</dbReference>
<dbReference type="Proteomes" id="UP001187315">
    <property type="component" value="Unassembled WGS sequence"/>
</dbReference>
<comment type="caution">
    <text evidence="1">The sequence shown here is derived from an EMBL/GenBank/DDBJ whole genome shotgun (WGS) entry which is preliminary data.</text>
</comment>
<name>A0AA88NZ97_TACVA</name>
<accession>A0AA88NZ97</accession>